<evidence type="ECO:0000313" key="3">
    <source>
        <dbReference type="Proteomes" id="UP000244992"/>
    </source>
</evidence>
<dbReference type="InterPro" id="IPR027266">
    <property type="entry name" value="TrmE/GcvT-like"/>
</dbReference>
<reference evidence="3" key="1">
    <citation type="submission" date="2018-03" db="EMBL/GenBank/DDBJ databases">
        <authorList>
            <person name="Batty M. E."/>
            <person name="Batty M E."/>
        </authorList>
    </citation>
    <scope>NUCLEOTIDE SEQUENCE [LARGE SCALE GENOMIC DNA]</scope>
</reference>
<protein>
    <submittedName>
        <fullName evidence="2">Aminomethyltransferase</fullName>
    </submittedName>
</protein>
<dbReference type="RefSeq" id="WP_045915751.1">
    <property type="nucleotide sequence ID" value="NZ_LS398550.1"/>
</dbReference>
<organism evidence="2 3">
    <name type="scientific">Orientia tsutsugamushi</name>
    <name type="common">Rickettsia tsutsugamushi</name>
    <dbReference type="NCBI Taxonomy" id="784"/>
    <lineage>
        <taxon>Bacteria</taxon>
        <taxon>Pseudomonadati</taxon>
        <taxon>Pseudomonadota</taxon>
        <taxon>Alphaproteobacteria</taxon>
        <taxon>Rickettsiales</taxon>
        <taxon>Rickettsiaceae</taxon>
        <taxon>Rickettsieae</taxon>
        <taxon>Orientia</taxon>
    </lineage>
</organism>
<proteinExistence type="predicted"/>
<keyword evidence="1" id="KW-0809">Transit peptide</keyword>
<dbReference type="Gene3D" id="3.30.1360.120">
    <property type="entry name" value="Probable tRNA modification gtpase trme, domain 1"/>
    <property type="match status" value="1"/>
</dbReference>
<dbReference type="InterPro" id="IPR045179">
    <property type="entry name" value="YgfZ/GcvT"/>
</dbReference>
<dbReference type="GO" id="GO:0008168">
    <property type="term" value="F:methyltransferase activity"/>
    <property type="evidence" value="ECO:0007669"/>
    <property type="project" value="UniProtKB-KW"/>
</dbReference>
<dbReference type="EMBL" id="LS398550">
    <property type="protein sequence ID" value="SPR03157.1"/>
    <property type="molecule type" value="Genomic_DNA"/>
</dbReference>
<dbReference type="GO" id="GO:0032259">
    <property type="term" value="P:methylation"/>
    <property type="evidence" value="ECO:0007669"/>
    <property type="project" value="UniProtKB-KW"/>
</dbReference>
<sequence length="290" mass="33116">MHSYHLLNNRAILELSGCDVANFLLRITTNVIPAANGEAKYSMILSPQGRFLFDFFLININNHNTFFIDCLASVKNALLSKLHMFKLRSKVQINDVSDFYDVIYSQFYINDSNLHHLNLNTAKLVTQYRDPRFNQMGFRLLTEKLHSCNLVNSNTDVYLVDKYKFAIPDGEIDIPSNKAIPPEYGADRLNAISYSKGCYIGQELISRIKSQGVVRKKIYHATSDENLLNVAPQTPVMHNSNIIGYWCSSYYTQGIALIRESSDQNNIFTKQEITVDSAKIKLSIPQWQIT</sequence>
<accession>A0A2U3QQB4</accession>
<dbReference type="InterPro" id="IPR017703">
    <property type="entry name" value="YgfZ/GCV_T_CS"/>
</dbReference>
<dbReference type="PANTHER" id="PTHR22602">
    <property type="entry name" value="TRANSFERASE CAF17, MITOCHONDRIAL-RELATED"/>
    <property type="match status" value="1"/>
</dbReference>
<dbReference type="GO" id="GO:0016226">
    <property type="term" value="P:iron-sulfur cluster assembly"/>
    <property type="evidence" value="ECO:0007669"/>
    <property type="project" value="TreeGrafter"/>
</dbReference>
<evidence type="ECO:0000313" key="2">
    <source>
        <dbReference type="EMBL" id="SPR03157.1"/>
    </source>
</evidence>
<dbReference type="Proteomes" id="UP000244992">
    <property type="component" value="Chromosome I"/>
</dbReference>
<dbReference type="NCBIfam" id="TIGR03317">
    <property type="entry name" value="ygfZ_signature"/>
    <property type="match status" value="1"/>
</dbReference>
<dbReference type="PIRSF" id="PIRSF006487">
    <property type="entry name" value="GcvT"/>
    <property type="match status" value="1"/>
</dbReference>
<dbReference type="SUPFAM" id="SSF103025">
    <property type="entry name" value="Folate-binding domain"/>
    <property type="match status" value="1"/>
</dbReference>
<keyword evidence="2" id="KW-0489">Methyltransferase</keyword>
<name>A0A2U3QQB4_ORITS</name>
<dbReference type="AlphaFoldDB" id="A0A2U3QQB4"/>
<evidence type="ECO:0000256" key="1">
    <source>
        <dbReference type="ARBA" id="ARBA00022946"/>
    </source>
</evidence>
<dbReference type="PANTHER" id="PTHR22602:SF0">
    <property type="entry name" value="TRANSFERASE CAF17, MITOCHONDRIAL-RELATED"/>
    <property type="match status" value="1"/>
</dbReference>
<keyword evidence="2" id="KW-0808">Transferase</keyword>
<gene>
    <name evidence="2" type="primary">gcvT</name>
    <name evidence="2" type="ORF">KATO_00183</name>
</gene>